<evidence type="ECO:0000256" key="1">
    <source>
        <dbReference type="ARBA" id="ARBA00001946"/>
    </source>
</evidence>
<keyword evidence="3" id="KW-0378">Hydrolase</keyword>
<proteinExistence type="predicted"/>
<dbReference type="SFLD" id="SFLDG01135">
    <property type="entry name" value="C1.5.6:_HAD__Beta-PGM__Phospha"/>
    <property type="match status" value="1"/>
</dbReference>
<evidence type="ECO:0000256" key="2">
    <source>
        <dbReference type="ARBA" id="ARBA00022723"/>
    </source>
</evidence>
<name>A0A381MZ49_9ZZZZ</name>
<dbReference type="Gene3D" id="3.40.50.1000">
    <property type="entry name" value="HAD superfamily/HAD-like"/>
    <property type="match status" value="1"/>
</dbReference>
<dbReference type="EMBL" id="UINC01000020">
    <property type="protein sequence ID" value="SUZ47499.1"/>
    <property type="molecule type" value="Genomic_DNA"/>
</dbReference>
<organism evidence="5">
    <name type="scientific">marine metagenome</name>
    <dbReference type="NCBI Taxonomy" id="408172"/>
    <lineage>
        <taxon>unclassified sequences</taxon>
        <taxon>metagenomes</taxon>
        <taxon>ecological metagenomes</taxon>
    </lineage>
</organism>
<dbReference type="InterPro" id="IPR036412">
    <property type="entry name" value="HAD-like_sf"/>
</dbReference>
<protein>
    <submittedName>
        <fullName evidence="5">Uncharacterized protein</fullName>
    </submittedName>
</protein>
<dbReference type="SFLD" id="SFLDG01129">
    <property type="entry name" value="C1.5:_HAD__Beta-PGM__Phosphata"/>
    <property type="match status" value="1"/>
</dbReference>
<dbReference type="InterPro" id="IPR051400">
    <property type="entry name" value="HAD-like_hydrolase"/>
</dbReference>
<dbReference type="InterPro" id="IPR023214">
    <property type="entry name" value="HAD_sf"/>
</dbReference>
<dbReference type="PANTHER" id="PTHR46470">
    <property type="entry name" value="N-ACYLNEURAMINATE-9-PHOSPHATASE"/>
    <property type="match status" value="1"/>
</dbReference>
<dbReference type="InterPro" id="IPR006439">
    <property type="entry name" value="HAD-SF_hydro_IA"/>
</dbReference>
<comment type="cofactor">
    <cofactor evidence="1">
        <name>Mg(2+)</name>
        <dbReference type="ChEBI" id="CHEBI:18420"/>
    </cofactor>
</comment>
<dbReference type="PANTHER" id="PTHR46470:SF2">
    <property type="entry name" value="GLYCERALDEHYDE 3-PHOSPHATE PHOSPHATASE"/>
    <property type="match status" value="1"/>
</dbReference>
<gene>
    <name evidence="5" type="ORF">METZ01_LOCUS353</name>
</gene>
<evidence type="ECO:0000256" key="4">
    <source>
        <dbReference type="ARBA" id="ARBA00022842"/>
    </source>
</evidence>
<dbReference type="SUPFAM" id="SSF56784">
    <property type="entry name" value="HAD-like"/>
    <property type="match status" value="1"/>
</dbReference>
<dbReference type="NCBIfam" id="TIGR01509">
    <property type="entry name" value="HAD-SF-IA-v3"/>
    <property type="match status" value="1"/>
</dbReference>
<keyword evidence="4" id="KW-0460">Magnesium</keyword>
<dbReference type="GO" id="GO:0046872">
    <property type="term" value="F:metal ion binding"/>
    <property type="evidence" value="ECO:0007669"/>
    <property type="project" value="UniProtKB-KW"/>
</dbReference>
<keyword evidence="2" id="KW-0479">Metal-binding</keyword>
<accession>A0A381MZ49</accession>
<dbReference type="GO" id="GO:0044281">
    <property type="term" value="P:small molecule metabolic process"/>
    <property type="evidence" value="ECO:0007669"/>
    <property type="project" value="UniProtKB-ARBA"/>
</dbReference>
<dbReference type="PRINTS" id="PR00413">
    <property type="entry name" value="HADHALOGNASE"/>
</dbReference>
<evidence type="ECO:0000313" key="5">
    <source>
        <dbReference type="EMBL" id="SUZ47499.1"/>
    </source>
</evidence>
<dbReference type="Gene3D" id="1.10.150.520">
    <property type="match status" value="1"/>
</dbReference>
<dbReference type="NCBIfam" id="TIGR01549">
    <property type="entry name" value="HAD-SF-IA-v1"/>
    <property type="match status" value="1"/>
</dbReference>
<evidence type="ECO:0000256" key="3">
    <source>
        <dbReference type="ARBA" id="ARBA00022801"/>
    </source>
</evidence>
<dbReference type="Pfam" id="PF00702">
    <property type="entry name" value="Hydrolase"/>
    <property type="match status" value="1"/>
</dbReference>
<sequence>MSNTLIKGIVFDLDNTLLDFMKMKEFAVKSAIKGMIEAGLEVDEEQSYIDIIAIYEEFGWENQKVFDVFMEKSIGRVDNKFLAAGIVAYRRAREANLMAYPNVNRTLMALAKKGIKLAVVSDAPSREAWMRIYYLNLYHFFDAVITFDDSGERKPSARPFQMALDALGLQPEETVMVGDWPERDVVGARQIGMRTAFARYGDTFGTQHSGADWDLNDIYELVEIINEIDGRA</sequence>
<dbReference type="SFLD" id="SFLDS00003">
    <property type="entry name" value="Haloacid_Dehalogenase"/>
    <property type="match status" value="1"/>
</dbReference>
<reference evidence="5" key="1">
    <citation type="submission" date="2018-05" db="EMBL/GenBank/DDBJ databases">
        <authorList>
            <person name="Lanie J.A."/>
            <person name="Ng W.-L."/>
            <person name="Kazmierczak K.M."/>
            <person name="Andrzejewski T.M."/>
            <person name="Davidsen T.M."/>
            <person name="Wayne K.J."/>
            <person name="Tettelin H."/>
            <person name="Glass J.I."/>
            <person name="Rusch D."/>
            <person name="Podicherti R."/>
            <person name="Tsui H.-C.T."/>
            <person name="Winkler M.E."/>
        </authorList>
    </citation>
    <scope>NUCLEOTIDE SEQUENCE</scope>
</reference>
<dbReference type="GO" id="GO:0016791">
    <property type="term" value="F:phosphatase activity"/>
    <property type="evidence" value="ECO:0007669"/>
    <property type="project" value="TreeGrafter"/>
</dbReference>
<dbReference type="AlphaFoldDB" id="A0A381MZ49"/>